<dbReference type="Proteomes" id="UP000694523">
    <property type="component" value="Unplaced"/>
</dbReference>
<dbReference type="PANTHER" id="PTHR10316">
    <property type="entry name" value="MEMBRANE ASSOCIATED GUANYLATE KINASE-RELATED"/>
    <property type="match status" value="1"/>
</dbReference>
<dbReference type="InterPro" id="IPR020590">
    <property type="entry name" value="Guanylate_kinase_CS"/>
</dbReference>
<organism evidence="5 6">
    <name type="scientific">Neogobius melanostomus</name>
    <name type="common">round goby</name>
    <dbReference type="NCBI Taxonomy" id="47308"/>
    <lineage>
        <taxon>Eukaryota</taxon>
        <taxon>Metazoa</taxon>
        <taxon>Chordata</taxon>
        <taxon>Craniata</taxon>
        <taxon>Vertebrata</taxon>
        <taxon>Euteleostomi</taxon>
        <taxon>Actinopterygii</taxon>
        <taxon>Neopterygii</taxon>
        <taxon>Teleostei</taxon>
        <taxon>Neoteleostei</taxon>
        <taxon>Acanthomorphata</taxon>
        <taxon>Gobiaria</taxon>
        <taxon>Gobiiformes</taxon>
        <taxon>Gobioidei</taxon>
        <taxon>Gobiidae</taxon>
        <taxon>Benthophilinae</taxon>
        <taxon>Neogobiini</taxon>
        <taxon>Neogobius</taxon>
    </lineage>
</organism>
<dbReference type="PANTHER" id="PTHR10316:SF41">
    <property type="entry name" value="MAGI FAMILY MEMBER, X-LINKED A-RELATED"/>
    <property type="match status" value="1"/>
</dbReference>
<dbReference type="Pfam" id="PF00625">
    <property type="entry name" value="Guanylate_kin"/>
    <property type="match status" value="1"/>
</dbReference>
<dbReference type="PROSITE" id="PS00856">
    <property type="entry name" value="GUANYLATE_KINASE_1"/>
    <property type="match status" value="1"/>
</dbReference>
<reference evidence="5" key="1">
    <citation type="submission" date="2025-08" db="UniProtKB">
        <authorList>
            <consortium name="Ensembl"/>
        </authorList>
    </citation>
    <scope>IDENTIFICATION</scope>
</reference>
<dbReference type="SUPFAM" id="SSF52540">
    <property type="entry name" value="P-loop containing nucleoside triphosphate hydrolases"/>
    <property type="match status" value="1"/>
</dbReference>
<dbReference type="AlphaFoldDB" id="A0A8C6SRP2"/>
<dbReference type="Gene3D" id="3.30.63.10">
    <property type="entry name" value="Guanylate Kinase phosphate binding domain"/>
    <property type="match status" value="1"/>
</dbReference>
<feature type="region of interest" description="Disordered" evidence="3">
    <location>
        <begin position="107"/>
        <end position="131"/>
    </location>
</feature>
<evidence type="ECO:0000313" key="6">
    <source>
        <dbReference type="Proteomes" id="UP000694523"/>
    </source>
</evidence>
<sequence length="176" mass="19617">MTLGDVRGVLNTCPHPVRIKTVPPGSTFCKDLKLYLSKCFTPGSVDSQLQQVIRENLYLRAVPCTTRQPRVGEISGIDYNFVSVEEFFPWRSSEPCWRVASLKGTTMGRRDPSTSAQTARPLPTRSTATCSETSALAANPSATWRRLATRTTVKRTPVCQAWAVLPLLFWVQHFGE</sequence>
<name>A0A8C6SRP2_9GOBI</name>
<comment type="subcellular location">
    <subcellularLocation>
        <location evidence="1">Membrane</location>
        <topology evidence="1">Peripheral membrane protein</topology>
    </subcellularLocation>
</comment>
<proteinExistence type="predicted"/>
<keyword evidence="6" id="KW-1185">Reference proteome</keyword>
<protein>
    <recommendedName>
        <fullName evidence="4">Guanylate kinase-like domain-containing protein</fullName>
    </recommendedName>
</protein>
<evidence type="ECO:0000313" key="5">
    <source>
        <dbReference type="Ensembl" id="ENSNMLP00000010135.1"/>
    </source>
</evidence>
<reference evidence="5" key="2">
    <citation type="submission" date="2025-09" db="UniProtKB">
        <authorList>
            <consortium name="Ensembl"/>
        </authorList>
    </citation>
    <scope>IDENTIFICATION</scope>
</reference>
<dbReference type="GO" id="GO:0016020">
    <property type="term" value="C:membrane"/>
    <property type="evidence" value="ECO:0007669"/>
    <property type="project" value="UniProtKB-SubCell"/>
</dbReference>
<feature type="compositionally biased region" description="Polar residues" evidence="3">
    <location>
        <begin position="113"/>
        <end position="131"/>
    </location>
</feature>
<dbReference type="PROSITE" id="PS50052">
    <property type="entry name" value="GUANYLATE_KINASE_2"/>
    <property type="match status" value="1"/>
</dbReference>
<keyword evidence="2" id="KW-0472">Membrane</keyword>
<evidence type="ECO:0000256" key="3">
    <source>
        <dbReference type="SAM" id="MobiDB-lite"/>
    </source>
</evidence>
<dbReference type="GO" id="GO:0007165">
    <property type="term" value="P:signal transduction"/>
    <property type="evidence" value="ECO:0007669"/>
    <property type="project" value="TreeGrafter"/>
</dbReference>
<dbReference type="GO" id="GO:0005737">
    <property type="term" value="C:cytoplasm"/>
    <property type="evidence" value="ECO:0007669"/>
    <property type="project" value="TreeGrafter"/>
</dbReference>
<feature type="domain" description="Guanylate kinase-like" evidence="4">
    <location>
        <begin position="29"/>
        <end position="87"/>
    </location>
</feature>
<evidence type="ECO:0000256" key="1">
    <source>
        <dbReference type="ARBA" id="ARBA00004170"/>
    </source>
</evidence>
<dbReference type="Ensembl" id="ENSNMLT00000011465.1">
    <property type="protein sequence ID" value="ENSNMLP00000010135.1"/>
    <property type="gene ID" value="ENSNMLG00000007003.1"/>
</dbReference>
<evidence type="ECO:0000259" key="4">
    <source>
        <dbReference type="PROSITE" id="PS50052"/>
    </source>
</evidence>
<dbReference type="InterPro" id="IPR008145">
    <property type="entry name" value="GK/Ca_channel_bsu"/>
</dbReference>
<dbReference type="InterPro" id="IPR008144">
    <property type="entry name" value="Guanylate_kin-like_dom"/>
</dbReference>
<dbReference type="GO" id="GO:0005911">
    <property type="term" value="C:cell-cell junction"/>
    <property type="evidence" value="ECO:0007669"/>
    <property type="project" value="TreeGrafter"/>
</dbReference>
<dbReference type="InterPro" id="IPR027417">
    <property type="entry name" value="P-loop_NTPase"/>
</dbReference>
<evidence type="ECO:0000256" key="2">
    <source>
        <dbReference type="ARBA" id="ARBA00023136"/>
    </source>
</evidence>
<accession>A0A8C6SRP2</accession>